<evidence type="ECO:0000259" key="12">
    <source>
        <dbReference type="PROSITE" id="PS50885"/>
    </source>
</evidence>
<dbReference type="AlphaFoldDB" id="A0A1A8TEI7"/>
<comment type="subcellular location">
    <subcellularLocation>
        <location evidence="1">Cell membrane</location>
        <topology evidence="1">Multi-pass membrane protein</topology>
    </subcellularLocation>
</comment>
<dbReference type="CDD" id="cd12913">
    <property type="entry name" value="PDC1_MCP_like"/>
    <property type="match status" value="1"/>
</dbReference>
<dbReference type="CDD" id="cd06225">
    <property type="entry name" value="HAMP"/>
    <property type="match status" value="1"/>
</dbReference>
<keyword evidence="3" id="KW-0145">Chemotaxis</keyword>
<evidence type="ECO:0000313" key="14">
    <source>
        <dbReference type="Proteomes" id="UP000092627"/>
    </source>
</evidence>
<keyword evidence="4 10" id="KW-0812">Transmembrane</keyword>
<dbReference type="Pfam" id="PF02743">
    <property type="entry name" value="dCache_1"/>
    <property type="match status" value="1"/>
</dbReference>
<dbReference type="RefSeq" id="WP_067208722.1">
    <property type="nucleotide sequence ID" value="NZ_FLOC01000008.1"/>
</dbReference>
<proteinExistence type="inferred from homology"/>
<evidence type="ECO:0000256" key="6">
    <source>
        <dbReference type="ARBA" id="ARBA00023136"/>
    </source>
</evidence>
<evidence type="ECO:0000256" key="1">
    <source>
        <dbReference type="ARBA" id="ARBA00004651"/>
    </source>
</evidence>
<feature type="transmembrane region" description="Helical" evidence="10">
    <location>
        <begin position="271"/>
        <end position="294"/>
    </location>
</feature>
<dbReference type="SMART" id="SM00304">
    <property type="entry name" value="HAMP"/>
    <property type="match status" value="1"/>
</dbReference>
<dbReference type="InterPro" id="IPR033479">
    <property type="entry name" value="dCache_1"/>
</dbReference>
<sequence>MRFSHKIVVASSLMLLLTVGLLSIQQLMTVRSEVQGLVAASLKELVGSVQNTIDSEMDNKKALAYSVTETIELAPNDRNYVKQVLEAKTFKSSFLGAGIGYQTDGATIENVDDWSPGADYDPRQRPWYNLSRAKGQQGITEPYLDLASGNTVISIVNPIYDDNTFIGTSFYDMDLGGLSDLVNSINLFESGYLFIVTKEGTAIAHPNTQNNGKKFADILPKATLTEGNQTLEMNGHSYIVNITLGSEGWYIVAVIDESEAYAALGTLRNNAIILTVLGLVISLVVLTFMIKGLLMPLESLNRAIKNVSEGDGDLTKRIEVSKTPEFASLARGFNTFTQSLQTQIQQLKHLGDEIVESGNETVEDSKKSADATRKQMHELDLLATAIHEMAVTANEVAQSAQHASEAAQDVDRNTIEGSSIVSETARSIDGLAARIEQAVQQVQDLEAATSNIETILSVINDIADQTNLLALNAAIEAARAGESGRGFAVVADEVRTLASRTQESTTEIRNMIEQLQNGSAAVSNTMTESRATASQAVEKAKYADEALRNISVAIERISDMNIQIASSAQEQSHVAEDISSNAVKIKDLSVQVSGLAESSSAAMEKQRESTSAQKALLDRFVV</sequence>
<feature type="domain" description="HAMP" evidence="12">
    <location>
        <begin position="291"/>
        <end position="345"/>
    </location>
</feature>
<evidence type="ECO:0000256" key="9">
    <source>
        <dbReference type="PROSITE-ProRule" id="PRU00284"/>
    </source>
</evidence>
<dbReference type="Gene3D" id="3.30.450.20">
    <property type="entry name" value="PAS domain"/>
    <property type="match status" value="2"/>
</dbReference>
<evidence type="ECO:0000256" key="4">
    <source>
        <dbReference type="ARBA" id="ARBA00022692"/>
    </source>
</evidence>
<keyword evidence="2" id="KW-1003">Cell membrane</keyword>
<reference evidence="13 14" key="1">
    <citation type="submission" date="2016-06" db="EMBL/GenBank/DDBJ databases">
        <authorList>
            <person name="Kjaerup R.B."/>
            <person name="Dalgaard T.S."/>
            <person name="Juul-Madsen H.R."/>
        </authorList>
    </citation>
    <scope>NUCLEOTIDE SEQUENCE [LARGE SCALE GENOMIC DNA]</scope>
    <source>
        <strain evidence="13 14">CECT 5080</strain>
    </source>
</reference>
<name>A0A1A8TEI7_9GAMM</name>
<dbReference type="SUPFAM" id="SSF58104">
    <property type="entry name" value="Methyl-accepting chemotaxis protein (MCP) signaling domain"/>
    <property type="match status" value="1"/>
</dbReference>
<evidence type="ECO:0000256" key="3">
    <source>
        <dbReference type="ARBA" id="ARBA00022500"/>
    </source>
</evidence>
<dbReference type="FunFam" id="1.10.287.950:FF:000001">
    <property type="entry name" value="Methyl-accepting chemotaxis sensory transducer"/>
    <property type="match status" value="1"/>
</dbReference>
<evidence type="ECO:0000256" key="8">
    <source>
        <dbReference type="ARBA" id="ARBA00029447"/>
    </source>
</evidence>
<dbReference type="GO" id="GO:0005886">
    <property type="term" value="C:plasma membrane"/>
    <property type="evidence" value="ECO:0007669"/>
    <property type="project" value="UniProtKB-SubCell"/>
</dbReference>
<dbReference type="InterPro" id="IPR029151">
    <property type="entry name" value="Sensor-like_sf"/>
</dbReference>
<organism evidence="13 14">
    <name type="scientific">Marinomonas aquimarina</name>
    <dbReference type="NCBI Taxonomy" id="295068"/>
    <lineage>
        <taxon>Bacteria</taxon>
        <taxon>Pseudomonadati</taxon>
        <taxon>Pseudomonadota</taxon>
        <taxon>Gammaproteobacteria</taxon>
        <taxon>Oceanospirillales</taxon>
        <taxon>Oceanospirillaceae</taxon>
        <taxon>Marinomonas</taxon>
    </lineage>
</organism>
<dbReference type="STRING" id="295068.MAQ5080_01686"/>
<dbReference type="PROSITE" id="PS50885">
    <property type="entry name" value="HAMP"/>
    <property type="match status" value="1"/>
</dbReference>
<dbReference type="Pfam" id="PF00015">
    <property type="entry name" value="MCPsignal"/>
    <property type="match status" value="1"/>
</dbReference>
<keyword evidence="5 10" id="KW-1133">Transmembrane helix</keyword>
<evidence type="ECO:0000313" key="13">
    <source>
        <dbReference type="EMBL" id="SBS30497.1"/>
    </source>
</evidence>
<dbReference type="SMART" id="SM00283">
    <property type="entry name" value="MA"/>
    <property type="match status" value="1"/>
</dbReference>
<dbReference type="PANTHER" id="PTHR32089:SF117">
    <property type="entry name" value="METHYL ACCEPTING SENSORY TRANSDUCER WITH CACHE_1 SMALL MOLECULE BINDING DOMAIN"/>
    <property type="match status" value="1"/>
</dbReference>
<dbReference type="CDD" id="cd12912">
    <property type="entry name" value="PDC2_MCP_like"/>
    <property type="match status" value="1"/>
</dbReference>
<accession>A0A1A8TEI7</accession>
<dbReference type="InterPro" id="IPR003660">
    <property type="entry name" value="HAMP_dom"/>
</dbReference>
<dbReference type="PROSITE" id="PS50111">
    <property type="entry name" value="CHEMOTAXIS_TRANSDUC_2"/>
    <property type="match status" value="1"/>
</dbReference>
<dbReference type="CDD" id="cd11386">
    <property type="entry name" value="MCP_signal"/>
    <property type="match status" value="1"/>
</dbReference>
<protein>
    <submittedName>
        <fullName evidence="13">Methyl-accepting chemotaxis protein PctB</fullName>
    </submittedName>
</protein>
<evidence type="ECO:0000256" key="5">
    <source>
        <dbReference type="ARBA" id="ARBA00022989"/>
    </source>
</evidence>
<evidence type="ECO:0000256" key="2">
    <source>
        <dbReference type="ARBA" id="ARBA00022475"/>
    </source>
</evidence>
<gene>
    <name evidence="13" type="primary">pctB_8</name>
    <name evidence="13" type="ORF">MAQ5080_01686</name>
</gene>
<dbReference type="Gene3D" id="1.10.287.950">
    <property type="entry name" value="Methyl-accepting chemotaxis protein"/>
    <property type="match status" value="1"/>
</dbReference>
<evidence type="ECO:0000259" key="11">
    <source>
        <dbReference type="PROSITE" id="PS50111"/>
    </source>
</evidence>
<feature type="domain" description="Methyl-accepting transducer" evidence="11">
    <location>
        <begin position="350"/>
        <end position="586"/>
    </location>
</feature>
<evidence type="ECO:0000256" key="10">
    <source>
        <dbReference type="SAM" id="Phobius"/>
    </source>
</evidence>
<dbReference type="SUPFAM" id="SSF103190">
    <property type="entry name" value="Sensory domain-like"/>
    <property type="match status" value="1"/>
</dbReference>
<dbReference type="InterPro" id="IPR004089">
    <property type="entry name" value="MCPsignal_dom"/>
</dbReference>
<keyword evidence="14" id="KW-1185">Reference proteome</keyword>
<comment type="similarity">
    <text evidence="8">Belongs to the methyl-accepting chemotaxis (MCP) protein family.</text>
</comment>
<dbReference type="EMBL" id="FLOC01000008">
    <property type="protein sequence ID" value="SBS30497.1"/>
    <property type="molecule type" value="Genomic_DNA"/>
</dbReference>
<dbReference type="GO" id="GO:0006935">
    <property type="term" value="P:chemotaxis"/>
    <property type="evidence" value="ECO:0007669"/>
    <property type="project" value="UniProtKB-KW"/>
</dbReference>
<keyword evidence="6 10" id="KW-0472">Membrane</keyword>
<dbReference type="PANTHER" id="PTHR32089">
    <property type="entry name" value="METHYL-ACCEPTING CHEMOTAXIS PROTEIN MCPB"/>
    <property type="match status" value="1"/>
</dbReference>
<dbReference type="Pfam" id="PF00672">
    <property type="entry name" value="HAMP"/>
    <property type="match status" value="1"/>
</dbReference>
<evidence type="ECO:0000256" key="7">
    <source>
        <dbReference type="ARBA" id="ARBA00023224"/>
    </source>
</evidence>
<dbReference type="Proteomes" id="UP000092627">
    <property type="component" value="Unassembled WGS sequence"/>
</dbReference>
<dbReference type="OrthoDB" id="2489132at2"/>
<dbReference type="GO" id="GO:0007165">
    <property type="term" value="P:signal transduction"/>
    <property type="evidence" value="ECO:0007669"/>
    <property type="project" value="UniProtKB-KW"/>
</dbReference>
<keyword evidence="7 9" id="KW-0807">Transducer</keyword>